<evidence type="ECO:0000256" key="2">
    <source>
        <dbReference type="SAM" id="MobiDB-lite"/>
    </source>
</evidence>
<proteinExistence type="predicted"/>
<feature type="region of interest" description="Disordered" evidence="2">
    <location>
        <begin position="524"/>
        <end position="554"/>
    </location>
</feature>
<feature type="region of interest" description="Disordered" evidence="2">
    <location>
        <begin position="675"/>
        <end position="695"/>
    </location>
</feature>
<dbReference type="RefSeq" id="WP_269036851.1">
    <property type="nucleotide sequence ID" value="NZ_CP114040.1"/>
</dbReference>
<name>A0ABY7H5G7_9BACT</name>
<keyword evidence="1" id="KW-0175">Coiled coil</keyword>
<evidence type="ECO:0000256" key="1">
    <source>
        <dbReference type="SAM" id="Coils"/>
    </source>
</evidence>
<dbReference type="EMBL" id="CP114040">
    <property type="protein sequence ID" value="WAS94514.1"/>
    <property type="molecule type" value="Genomic_DNA"/>
</dbReference>
<reference evidence="3" key="1">
    <citation type="submission" date="2022-11" db="EMBL/GenBank/DDBJ databases">
        <title>Minimal conservation of predation-associated metabolite biosynthetic gene clusters underscores biosynthetic potential of Myxococcota including descriptions for ten novel species: Archangium lansinium sp. nov., Myxococcus landrumus sp. nov., Nannocystis bai.</title>
        <authorList>
            <person name="Ahearne A."/>
            <person name="Stevens C."/>
            <person name="Dowd S."/>
        </authorList>
    </citation>
    <scope>NUCLEOTIDE SEQUENCE</scope>
    <source>
        <strain evidence="3">Fl3</strain>
    </source>
</reference>
<feature type="coiled-coil region" evidence="1">
    <location>
        <begin position="494"/>
        <end position="521"/>
    </location>
</feature>
<evidence type="ECO:0000313" key="3">
    <source>
        <dbReference type="EMBL" id="WAS94514.1"/>
    </source>
</evidence>
<evidence type="ECO:0008006" key="5">
    <source>
        <dbReference type="Google" id="ProtNLM"/>
    </source>
</evidence>
<feature type="compositionally biased region" description="Basic and acidic residues" evidence="2">
    <location>
        <begin position="370"/>
        <end position="379"/>
    </location>
</feature>
<protein>
    <recommendedName>
        <fullName evidence="5">DNA binding HTH domain-containing protein</fullName>
    </recommendedName>
</protein>
<dbReference type="Proteomes" id="UP001164459">
    <property type="component" value="Chromosome"/>
</dbReference>
<organism evidence="3 4">
    <name type="scientific">Nannocystis punicea</name>
    <dbReference type="NCBI Taxonomy" id="2995304"/>
    <lineage>
        <taxon>Bacteria</taxon>
        <taxon>Pseudomonadati</taxon>
        <taxon>Myxococcota</taxon>
        <taxon>Polyangia</taxon>
        <taxon>Nannocystales</taxon>
        <taxon>Nannocystaceae</taxon>
        <taxon>Nannocystis</taxon>
    </lineage>
</organism>
<feature type="region of interest" description="Disordered" evidence="2">
    <location>
        <begin position="348"/>
        <end position="400"/>
    </location>
</feature>
<accession>A0ABY7H5G7</accession>
<dbReference type="Gene3D" id="1.10.10.60">
    <property type="entry name" value="Homeodomain-like"/>
    <property type="match status" value="1"/>
</dbReference>
<keyword evidence="4" id="KW-1185">Reference proteome</keyword>
<gene>
    <name evidence="3" type="ORF">O0S08_51010</name>
</gene>
<evidence type="ECO:0000313" key="4">
    <source>
        <dbReference type="Proteomes" id="UP001164459"/>
    </source>
</evidence>
<sequence>MVSTEPDNWHIDQAMREYQARSAGELDLFIGSTEAPGGAIEYCGTESDQANWTAAYVRAEDEALLPLAVGSFARVIEQVTRIDRMDTPIWDQRLMPPPVVVLDGARHHFRPAHGRHLLGVVETRRRAVLLATVGEALAVVHVAGQRRTVLFRGGPFSFRELDVDALLQTRRDVRTGAAAPKQATPAIRPPSWVRVHHARIVGKLRVDVGEGPTMDEVLWSGFEDLARRAMSVTLGAKRKRKGKTMVSSVVRAIHGAVRVGCGNFQGVAGELLAQLQALCPDLGISVEVFGDVLRLLHATGTCLLEQPSPRTWRLRLVGLTDPRSPLHRRFCEETVGLCRLDEAAPARMPKGSLVPSARSSQPSTQEDDAERAARPRVADMEPTDEPAQKADPTRAGDPAPKANAELELAVEPVHEALQADLSPAAEPVQKPRADLEVNAGPAAELPLPAPAQVAFHALAVPAEFDLPEMSAPAAAVVAMFLGMKEKLRVAAMARAILLVEREELRAQLAVAEAQRARLAVEIAPVKTPPPNPNPASEVPQPTMQVPRPSPARRRRQPLCVTERLMPPVELRASTPRDEAQVRWLTTQELHPESPPVLRAPFEVVGWLAWPRWFPLTRMSLGGLPIPMGAERDGDGRGRHDWSAYDLAFCTASATPVGPLALGSLGARGPPGSWRCVPSRATTSGSSRRRAESGAAGLIRRAAGPQVRSMSAIGLRENKRLQYKGVMPQIVLEDYNLEAAERRLCVDALDIAGNIVGAAQLLGITRHAMKRRIVKLRVDWPRPSGMHAVAPSTSPTA</sequence>